<dbReference type="Proteomes" id="UP001194580">
    <property type="component" value="Unassembled WGS sequence"/>
</dbReference>
<organism evidence="1 2">
    <name type="scientific">Linnemannia exigua</name>
    <dbReference type="NCBI Taxonomy" id="604196"/>
    <lineage>
        <taxon>Eukaryota</taxon>
        <taxon>Fungi</taxon>
        <taxon>Fungi incertae sedis</taxon>
        <taxon>Mucoromycota</taxon>
        <taxon>Mortierellomycotina</taxon>
        <taxon>Mortierellomycetes</taxon>
        <taxon>Mortierellales</taxon>
        <taxon>Mortierellaceae</taxon>
        <taxon>Linnemannia</taxon>
    </lineage>
</organism>
<evidence type="ECO:0000313" key="1">
    <source>
        <dbReference type="EMBL" id="KAG0276215.1"/>
    </source>
</evidence>
<reference evidence="1" key="1">
    <citation type="journal article" date="2020" name="Fungal Divers.">
        <title>Resolving the Mortierellaceae phylogeny through synthesis of multi-gene phylogenetics and phylogenomics.</title>
        <authorList>
            <person name="Vandepol N."/>
            <person name="Liber J."/>
            <person name="Desiro A."/>
            <person name="Na H."/>
            <person name="Kennedy M."/>
            <person name="Barry K."/>
            <person name="Grigoriev I.V."/>
            <person name="Miller A.N."/>
            <person name="O'Donnell K."/>
            <person name="Stajich J.E."/>
            <person name="Bonito G."/>
        </authorList>
    </citation>
    <scope>NUCLEOTIDE SEQUENCE</scope>
    <source>
        <strain evidence="1">NRRL 28262</strain>
    </source>
</reference>
<protein>
    <submittedName>
        <fullName evidence="1">Uncharacterized protein</fullName>
    </submittedName>
</protein>
<sequence>MLLDRLPTAERCRLPKALILTLAATTDICPNNKNSSDYSNNIDTSPLLSTTCSPSSSPSSSFDYLAQIRHFNTIAKTINGLITLPHWTATGFPESLSPDLIAYLYSDEFDRIYHSTPFRPEIVAHQIGPSKEALLYLYYHIVLDQEAVWCLASPILEQLQSFTIPYMSSIKSYIEVVGRFKSLESIRFMMDEQLEVIKDMFRFVQEHVRLFPGRLRNVLCLEEVWWAGGSQRPDICNQIRQDLYRFLPPLHKPTRLGKDNWDQLMAHTQSTDLTHVRYVDGRLLADEWYVKGLTHNDGDSDKGQPLLQGLRELKDLDLGILYEGAFKWAVQEKKDMVNSKALVQLKRINIMGSKADGTDDLDDIVFAFSQTLTSISVMGLRLPEPLILGQRWVDLPALTNLKLIVCPGRIELDPQIFVCLPNLVSIQLADDTMEYRCQAIVPCPPPPATHLTKLECLWLEGWASVTFDPSTLSSVSSTLKRMIISAHRIGIDEHAYDSDYTFIPPVNELYRSYGIEMGPEEEVEAERICLPSLTHLELHGGWTMDDVDNNDGENCLVRQLFSAEAGAFPNIKNDDEDDMLAVWNWGEG</sequence>
<dbReference type="AlphaFoldDB" id="A0AAD4H820"/>
<accession>A0AAD4H820</accession>
<comment type="caution">
    <text evidence="1">The sequence shown here is derived from an EMBL/GenBank/DDBJ whole genome shotgun (WGS) entry which is preliminary data.</text>
</comment>
<dbReference type="SUPFAM" id="SSF52047">
    <property type="entry name" value="RNI-like"/>
    <property type="match status" value="1"/>
</dbReference>
<evidence type="ECO:0000313" key="2">
    <source>
        <dbReference type="Proteomes" id="UP001194580"/>
    </source>
</evidence>
<gene>
    <name evidence="1" type="ORF">BGZ95_007833</name>
</gene>
<name>A0AAD4H820_9FUNG</name>
<dbReference type="EMBL" id="JAAAIL010000392">
    <property type="protein sequence ID" value="KAG0276215.1"/>
    <property type="molecule type" value="Genomic_DNA"/>
</dbReference>
<proteinExistence type="predicted"/>
<keyword evidence="2" id="KW-1185">Reference proteome</keyword>